<feature type="domain" description="T-SNARE coiled-coil homology" evidence="6">
    <location>
        <begin position="113"/>
        <end position="175"/>
    </location>
</feature>
<dbReference type="InterPro" id="IPR000727">
    <property type="entry name" value="T_SNARE_dom"/>
</dbReference>
<reference evidence="7 8" key="1">
    <citation type="submission" date="2023-09" db="EMBL/GenBank/DDBJ databases">
        <title>Genomes of two closely related lineages of the louse Polyplax serrata with different host specificities.</title>
        <authorList>
            <person name="Martinu J."/>
            <person name="Tarabai H."/>
            <person name="Stefka J."/>
            <person name="Hypsa V."/>
        </authorList>
    </citation>
    <scope>NUCLEOTIDE SEQUENCE [LARGE SCALE GENOMIC DNA]</scope>
    <source>
        <strain evidence="7">98ZLc_SE</strain>
    </source>
</reference>
<feature type="chain" id="PRO_5045634928" description="t-SNARE coiled-coil homology domain-containing protein" evidence="5">
    <location>
        <begin position="18"/>
        <end position="263"/>
    </location>
</feature>
<dbReference type="Gene3D" id="1.20.58.90">
    <property type="match status" value="1"/>
</dbReference>
<dbReference type="CDD" id="cd15851">
    <property type="entry name" value="SNARE_Syntaxin6"/>
    <property type="match status" value="1"/>
</dbReference>
<sequence length="263" mass="30777">MCMRVLTISNLISLTHSLSIVEKNPTKFKIDNKELSSRRNFIDDAREEVKSMKDRMNLNRNRDRDRTARQPLLENLTSPPRAMSHGQTKYSKLENEIDSPSRQFLDDTMLQQRRMFSEQDEQLEIIGDSVGTLKTVSRQIGNELDEQAVMLDDFGYELESVDSKLNSTMSKMAKVLRLSNGTTPNYTLDPMSRLQESNFMFDFRSPTVDGHRSADRSSPYYNYIIHCTIMPEKEDARQMWKINLSEGENRHLNRIRRHKCRFL</sequence>
<comment type="caution">
    <text evidence="7">The sequence shown here is derived from an EMBL/GenBank/DDBJ whole genome shotgun (WGS) entry which is preliminary data.</text>
</comment>
<dbReference type="SUPFAM" id="SSF58038">
    <property type="entry name" value="SNARE fusion complex"/>
    <property type="match status" value="1"/>
</dbReference>
<feature type="compositionally biased region" description="Basic and acidic residues" evidence="4">
    <location>
        <begin position="55"/>
        <end position="68"/>
    </location>
</feature>
<evidence type="ECO:0000313" key="8">
    <source>
        <dbReference type="Proteomes" id="UP001359485"/>
    </source>
</evidence>
<evidence type="ECO:0000256" key="4">
    <source>
        <dbReference type="SAM" id="MobiDB-lite"/>
    </source>
</evidence>
<dbReference type="Proteomes" id="UP001359485">
    <property type="component" value="Unassembled WGS sequence"/>
</dbReference>
<evidence type="ECO:0000256" key="3">
    <source>
        <dbReference type="ARBA" id="ARBA00023034"/>
    </source>
</evidence>
<keyword evidence="2" id="KW-0653">Protein transport</keyword>
<keyword evidence="5" id="KW-0732">Signal</keyword>
<feature type="region of interest" description="Disordered" evidence="4">
    <location>
        <begin position="55"/>
        <end position="93"/>
    </location>
</feature>
<keyword evidence="3" id="KW-0333">Golgi apparatus</keyword>
<organism evidence="7 8">
    <name type="scientific">Polyplax serrata</name>
    <name type="common">Common mouse louse</name>
    <dbReference type="NCBI Taxonomy" id="468196"/>
    <lineage>
        <taxon>Eukaryota</taxon>
        <taxon>Metazoa</taxon>
        <taxon>Ecdysozoa</taxon>
        <taxon>Arthropoda</taxon>
        <taxon>Hexapoda</taxon>
        <taxon>Insecta</taxon>
        <taxon>Pterygota</taxon>
        <taxon>Neoptera</taxon>
        <taxon>Paraneoptera</taxon>
        <taxon>Psocodea</taxon>
        <taxon>Troctomorpha</taxon>
        <taxon>Phthiraptera</taxon>
        <taxon>Anoplura</taxon>
        <taxon>Polyplacidae</taxon>
        <taxon>Polyplax</taxon>
    </lineage>
</organism>
<accession>A0ABR1ATU1</accession>
<keyword evidence="2" id="KW-0813">Transport</keyword>
<evidence type="ECO:0000256" key="2">
    <source>
        <dbReference type="ARBA" id="ARBA00022927"/>
    </source>
</evidence>
<comment type="subcellular location">
    <subcellularLocation>
        <location evidence="1">Golgi apparatus membrane</location>
        <topology evidence="1">Single-pass type IV membrane protein</topology>
    </subcellularLocation>
</comment>
<protein>
    <recommendedName>
        <fullName evidence="6">t-SNARE coiled-coil homology domain-containing protein</fullName>
    </recommendedName>
</protein>
<evidence type="ECO:0000256" key="5">
    <source>
        <dbReference type="SAM" id="SignalP"/>
    </source>
</evidence>
<dbReference type="InterPro" id="IPR015260">
    <property type="entry name" value="Syntaxin-6/10/61_N"/>
</dbReference>
<gene>
    <name evidence="7" type="ORF">RUM44_009831</name>
</gene>
<dbReference type="EMBL" id="JAWJWF010000045">
    <property type="protein sequence ID" value="KAK6627354.1"/>
    <property type="molecule type" value="Genomic_DNA"/>
</dbReference>
<dbReference type="SUPFAM" id="SSF47661">
    <property type="entry name" value="t-snare proteins"/>
    <property type="match status" value="1"/>
</dbReference>
<evidence type="ECO:0000259" key="6">
    <source>
        <dbReference type="PROSITE" id="PS50192"/>
    </source>
</evidence>
<dbReference type="Gene3D" id="1.20.5.110">
    <property type="match status" value="1"/>
</dbReference>
<evidence type="ECO:0000313" key="7">
    <source>
        <dbReference type="EMBL" id="KAK6627354.1"/>
    </source>
</evidence>
<evidence type="ECO:0000256" key="1">
    <source>
        <dbReference type="ARBA" id="ARBA00004409"/>
    </source>
</evidence>
<dbReference type="InterPro" id="IPR010989">
    <property type="entry name" value="SNARE"/>
</dbReference>
<keyword evidence="8" id="KW-1185">Reference proteome</keyword>
<dbReference type="Pfam" id="PF09177">
    <property type="entry name" value="STX6_10_61_N"/>
    <property type="match status" value="1"/>
</dbReference>
<dbReference type="PROSITE" id="PS50192">
    <property type="entry name" value="T_SNARE"/>
    <property type="match status" value="1"/>
</dbReference>
<feature type="signal peptide" evidence="5">
    <location>
        <begin position="1"/>
        <end position="17"/>
    </location>
</feature>
<dbReference type="SMART" id="SM00397">
    <property type="entry name" value="t_SNARE"/>
    <property type="match status" value="1"/>
</dbReference>
<name>A0ABR1ATU1_POLSC</name>
<proteinExistence type="predicted"/>